<reference evidence="7 8" key="1">
    <citation type="submission" date="2019-11" db="EMBL/GenBank/DDBJ databases">
        <title>Comparative genomics of hydrocarbon-degrading Desulfosarcina strains.</title>
        <authorList>
            <person name="Watanabe M."/>
            <person name="Kojima H."/>
            <person name="Fukui M."/>
        </authorList>
    </citation>
    <scope>NUCLEOTIDE SEQUENCE [LARGE SCALE GENOMIC DNA]</scope>
    <source>
        <strain evidence="7 8">PL12</strain>
    </source>
</reference>
<dbReference type="KEGG" id="dalk:DSCA_29110"/>
<keyword evidence="4 6" id="KW-1133">Transmembrane helix</keyword>
<feature type="transmembrane region" description="Helical" evidence="6">
    <location>
        <begin position="29"/>
        <end position="48"/>
    </location>
</feature>
<sequence>MVLNWKVIAVALGLAGIAAYPLVHGNMYIMHILILFFIWSAVASNWNLLMGVAGISSLGNIGFLAVGGYASGILAKSLGWSPWGCMILGGVAAMVIVTLLVGLPALRLSGIYIALLSLIFADSLPTVLTQTRTITGGAMGLHDIPPFFADITRVQAYYIVFGFFLLIHGAIWWIIRSSTGLAFVALRDSKAFATALGVSEYKEKIKVFVMVSFMTGLCGGFYVHYLGDISPATLAIEPFLLAIAMMELGGIGTFMGPVLGSAVIVFGNEFLRLAGTLRLAILGGLICATILFFPGGIIQLIDWIDRKLTSRKKQA</sequence>
<keyword evidence="3 6" id="KW-0812">Transmembrane</keyword>
<dbReference type="InterPro" id="IPR001851">
    <property type="entry name" value="ABC_transp_permease"/>
</dbReference>
<feature type="transmembrane region" description="Helical" evidence="6">
    <location>
        <begin position="156"/>
        <end position="186"/>
    </location>
</feature>
<organism evidence="7 8">
    <name type="scientific">Desulfosarcina alkanivorans</name>
    <dbReference type="NCBI Taxonomy" id="571177"/>
    <lineage>
        <taxon>Bacteria</taxon>
        <taxon>Pseudomonadati</taxon>
        <taxon>Thermodesulfobacteriota</taxon>
        <taxon>Desulfobacteria</taxon>
        <taxon>Desulfobacterales</taxon>
        <taxon>Desulfosarcinaceae</taxon>
        <taxon>Desulfosarcina</taxon>
    </lineage>
</organism>
<evidence type="ECO:0000256" key="4">
    <source>
        <dbReference type="ARBA" id="ARBA00022989"/>
    </source>
</evidence>
<dbReference type="PANTHER" id="PTHR30482">
    <property type="entry name" value="HIGH-AFFINITY BRANCHED-CHAIN AMINO ACID TRANSPORT SYSTEM PERMEASE"/>
    <property type="match status" value="1"/>
</dbReference>
<evidence type="ECO:0000256" key="6">
    <source>
        <dbReference type="SAM" id="Phobius"/>
    </source>
</evidence>
<comment type="subcellular location">
    <subcellularLocation>
        <location evidence="1">Cell membrane</location>
        <topology evidence="1">Multi-pass membrane protein</topology>
    </subcellularLocation>
</comment>
<gene>
    <name evidence="7" type="ORF">DSCA_29110</name>
</gene>
<keyword evidence="2" id="KW-1003">Cell membrane</keyword>
<dbReference type="CDD" id="cd06581">
    <property type="entry name" value="TM_PBP1_LivM_like"/>
    <property type="match status" value="1"/>
</dbReference>
<dbReference type="GO" id="GO:0005886">
    <property type="term" value="C:plasma membrane"/>
    <property type="evidence" value="ECO:0007669"/>
    <property type="project" value="UniProtKB-SubCell"/>
</dbReference>
<dbReference type="RefSeq" id="WP_155317067.1">
    <property type="nucleotide sequence ID" value="NZ_AP021874.1"/>
</dbReference>
<feature type="transmembrane region" description="Helical" evidence="6">
    <location>
        <begin position="55"/>
        <end position="74"/>
    </location>
</feature>
<evidence type="ECO:0000256" key="5">
    <source>
        <dbReference type="ARBA" id="ARBA00023136"/>
    </source>
</evidence>
<evidence type="ECO:0000313" key="8">
    <source>
        <dbReference type="Proteomes" id="UP000427906"/>
    </source>
</evidence>
<name>A0A5K7YPV9_9BACT</name>
<feature type="transmembrane region" description="Helical" evidence="6">
    <location>
        <begin position="80"/>
        <end position="103"/>
    </location>
</feature>
<dbReference type="InterPro" id="IPR043428">
    <property type="entry name" value="LivM-like"/>
</dbReference>
<feature type="transmembrane region" description="Helical" evidence="6">
    <location>
        <begin position="110"/>
        <end position="128"/>
    </location>
</feature>
<accession>A0A5K7YPV9</accession>
<feature type="transmembrane region" description="Helical" evidence="6">
    <location>
        <begin position="207"/>
        <end position="227"/>
    </location>
</feature>
<evidence type="ECO:0000256" key="1">
    <source>
        <dbReference type="ARBA" id="ARBA00004651"/>
    </source>
</evidence>
<proteinExistence type="predicted"/>
<dbReference type="PANTHER" id="PTHR30482:SF20">
    <property type="entry name" value="HIGH-AFFINITY BRANCHED-CHAIN AMINO ACID TRANSPORT SYSTEM PERMEASE PROTEIN LIVM"/>
    <property type="match status" value="1"/>
</dbReference>
<protein>
    <submittedName>
        <fullName evidence="7">Branched-chain amino acid ABC transporter permease</fullName>
    </submittedName>
</protein>
<evidence type="ECO:0000256" key="2">
    <source>
        <dbReference type="ARBA" id="ARBA00022475"/>
    </source>
</evidence>
<keyword evidence="8" id="KW-1185">Reference proteome</keyword>
<dbReference type="Proteomes" id="UP000427906">
    <property type="component" value="Chromosome"/>
</dbReference>
<dbReference type="OrthoDB" id="9780757at2"/>
<dbReference type="EMBL" id="AP021874">
    <property type="protein sequence ID" value="BBO68981.1"/>
    <property type="molecule type" value="Genomic_DNA"/>
</dbReference>
<evidence type="ECO:0000256" key="3">
    <source>
        <dbReference type="ARBA" id="ARBA00022692"/>
    </source>
</evidence>
<dbReference type="Pfam" id="PF02653">
    <property type="entry name" value="BPD_transp_2"/>
    <property type="match status" value="1"/>
</dbReference>
<evidence type="ECO:0000313" key="7">
    <source>
        <dbReference type="EMBL" id="BBO68981.1"/>
    </source>
</evidence>
<feature type="transmembrane region" description="Helical" evidence="6">
    <location>
        <begin position="239"/>
        <end position="267"/>
    </location>
</feature>
<feature type="transmembrane region" description="Helical" evidence="6">
    <location>
        <begin position="279"/>
        <end position="301"/>
    </location>
</feature>
<keyword evidence="5 6" id="KW-0472">Membrane</keyword>
<dbReference type="GO" id="GO:0015658">
    <property type="term" value="F:branched-chain amino acid transmembrane transporter activity"/>
    <property type="evidence" value="ECO:0007669"/>
    <property type="project" value="InterPro"/>
</dbReference>
<dbReference type="AlphaFoldDB" id="A0A5K7YPV9"/>